<evidence type="ECO:0000256" key="1">
    <source>
        <dbReference type="ARBA" id="ARBA00007831"/>
    </source>
</evidence>
<dbReference type="Gene3D" id="1.10.238.10">
    <property type="entry name" value="EF-hand"/>
    <property type="match status" value="1"/>
</dbReference>
<evidence type="ECO:0000256" key="2">
    <source>
        <dbReference type="ARBA" id="ARBA00022737"/>
    </source>
</evidence>
<dbReference type="EMBL" id="JWZX01002904">
    <property type="protein sequence ID" value="KOO25997.1"/>
    <property type="molecule type" value="Genomic_DNA"/>
</dbReference>
<accession>A0A0M0JI61</accession>
<reference evidence="8" key="1">
    <citation type="journal article" date="2015" name="PLoS Genet.">
        <title>Genome Sequence and Transcriptome Analyses of Chrysochromulina tobin: Metabolic Tools for Enhanced Algal Fitness in the Prominent Order Prymnesiales (Haptophyceae).</title>
        <authorList>
            <person name="Hovde B.T."/>
            <person name="Deodato C.R."/>
            <person name="Hunsperger H.M."/>
            <person name="Ryken S.A."/>
            <person name="Yost W."/>
            <person name="Jha R.K."/>
            <person name="Patterson J."/>
            <person name="Monnat R.J. Jr."/>
            <person name="Barlow S.B."/>
            <person name="Starkenburg S.R."/>
            <person name="Cattolico R.A."/>
        </authorList>
    </citation>
    <scope>NUCLEOTIDE SEQUENCE</scope>
    <source>
        <strain evidence="8">CCMP291</strain>
    </source>
</reference>
<dbReference type="InterPro" id="IPR036737">
    <property type="entry name" value="OmpA-like_sf"/>
</dbReference>
<keyword evidence="8" id="KW-1185">Reference proteome</keyword>
<feature type="compositionally biased region" description="Basic and acidic residues" evidence="5">
    <location>
        <begin position="993"/>
        <end position="1013"/>
    </location>
</feature>
<keyword evidence="2" id="KW-0677">Repeat</keyword>
<dbReference type="PROSITE" id="PS51897">
    <property type="entry name" value="ANNEXIN_2"/>
    <property type="match status" value="1"/>
</dbReference>
<protein>
    <submittedName>
        <fullName evidence="7">Dynein heavy chain</fullName>
    </submittedName>
</protein>
<dbReference type="SUPFAM" id="SSF103088">
    <property type="entry name" value="OmpA-like"/>
    <property type="match status" value="1"/>
</dbReference>
<evidence type="ECO:0000256" key="4">
    <source>
        <dbReference type="ARBA" id="ARBA00023216"/>
    </source>
</evidence>
<dbReference type="GO" id="GO:0005544">
    <property type="term" value="F:calcium-dependent phospholipid binding"/>
    <property type="evidence" value="ECO:0007669"/>
    <property type="project" value="InterPro"/>
</dbReference>
<dbReference type="GO" id="GO:0001786">
    <property type="term" value="F:phosphatidylserine binding"/>
    <property type="evidence" value="ECO:0007669"/>
    <property type="project" value="TreeGrafter"/>
</dbReference>
<evidence type="ECO:0000256" key="3">
    <source>
        <dbReference type="ARBA" id="ARBA00022837"/>
    </source>
</evidence>
<dbReference type="PROSITE" id="PS50222">
    <property type="entry name" value="EF_HAND_2"/>
    <property type="match status" value="2"/>
</dbReference>
<dbReference type="PANTHER" id="PTHR10502">
    <property type="entry name" value="ANNEXIN"/>
    <property type="match status" value="1"/>
</dbReference>
<keyword evidence="3" id="KW-0106">Calcium</keyword>
<dbReference type="Gene3D" id="3.30.1330.60">
    <property type="entry name" value="OmpA-like domain"/>
    <property type="match status" value="1"/>
</dbReference>
<feature type="domain" description="EF-hand" evidence="6">
    <location>
        <begin position="4139"/>
        <end position="4174"/>
    </location>
</feature>
<feature type="domain" description="EF-hand" evidence="6">
    <location>
        <begin position="4175"/>
        <end position="4210"/>
    </location>
</feature>
<dbReference type="SUPFAM" id="SSF47874">
    <property type="entry name" value="Annexin"/>
    <property type="match status" value="1"/>
</dbReference>
<dbReference type="SUPFAM" id="SSF47473">
    <property type="entry name" value="EF-hand"/>
    <property type="match status" value="1"/>
</dbReference>
<dbReference type="Gene3D" id="1.10.220.10">
    <property type="entry name" value="Annexin"/>
    <property type="match status" value="1"/>
</dbReference>
<gene>
    <name evidence="7" type="ORF">Ctob_000261</name>
</gene>
<organism evidence="7 8">
    <name type="scientific">Chrysochromulina tobinii</name>
    <dbReference type="NCBI Taxonomy" id="1460289"/>
    <lineage>
        <taxon>Eukaryota</taxon>
        <taxon>Haptista</taxon>
        <taxon>Haptophyta</taxon>
        <taxon>Prymnesiophyceae</taxon>
        <taxon>Prymnesiales</taxon>
        <taxon>Chrysochromulinaceae</taxon>
        <taxon>Chrysochromulina</taxon>
    </lineage>
</organism>
<evidence type="ECO:0000256" key="5">
    <source>
        <dbReference type="SAM" id="MobiDB-lite"/>
    </source>
</evidence>
<dbReference type="CDD" id="cd00051">
    <property type="entry name" value="EFh"/>
    <property type="match status" value="1"/>
</dbReference>
<dbReference type="GO" id="GO:0005634">
    <property type="term" value="C:nucleus"/>
    <property type="evidence" value="ECO:0007669"/>
    <property type="project" value="TreeGrafter"/>
</dbReference>
<dbReference type="GO" id="GO:0005737">
    <property type="term" value="C:cytoplasm"/>
    <property type="evidence" value="ECO:0007669"/>
    <property type="project" value="TreeGrafter"/>
</dbReference>
<keyword evidence="4" id="KW-0041">Annexin</keyword>
<dbReference type="OrthoDB" id="186625at2759"/>
<evidence type="ECO:0000313" key="7">
    <source>
        <dbReference type="EMBL" id="KOO25997.1"/>
    </source>
</evidence>
<feature type="region of interest" description="Disordered" evidence="5">
    <location>
        <begin position="991"/>
        <end position="1029"/>
    </location>
</feature>
<dbReference type="GO" id="GO:0005509">
    <property type="term" value="F:calcium ion binding"/>
    <property type="evidence" value="ECO:0007669"/>
    <property type="project" value="InterPro"/>
</dbReference>
<dbReference type="PROSITE" id="PS00018">
    <property type="entry name" value="EF_HAND_1"/>
    <property type="match status" value="2"/>
</dbReference>
<comment type="caution">
    <text evidence="7">The sequence shown here is derived from an EMBL/GenBank/DDBJ whole genome shotgun (WGS) entry which is preliminary data.</text>
</comment>
<dbReference type="SMART" id="SM00054">
    <property type="entry name" value="EFh"/>
    <property type="match status" value="2"/>
</dbReference>
<name>A0A0M0JI61_9EUKA</name>
<dbReference type="GO" id="GO:0012506">
    <property type="term" value="C:vesicle membrane"/>
    <property type="evidence" value="ECO:0007669"/>
    <property type="project" value="TreeGrafter"/>
</dbReference>
<proteinExistence type="inferred from homology"/>
<dbReference type="Proteomes" id="UP000037460">
    <property type="component" value="Unassembled WGS sequence"/>
</dbReference>
<dbReference type="PANTHER" id="PTHR10502:SF102">
    <property type="entry name" value="ANNEXIN B11"/>
    <property type="match status" value="1"/>
</dbReference>
<dbReference type="InterPro" id="IPR037104">
    <property type="entry name" value="Annexin_sf"/>
</dbReference>
<dbReference type="Pfam" id="PF13499">
    <property type="entry name" value="EF-hand_7"/>
    <property type="match status" value="1"/>
</dbReference>
<evidence type="ECO:0000313" key="8">
    <source>
        <dbReference type="Proteomes" id="UP000037460"/>
    </source>
</evidence>
<dbReference type="InterPro" id="IPR011992">
    <property type="entry name" value="EF-hand-dom_pair"/>
</dbReference>
<dbReference type="InterPro" id="IPR018502">
    <property type="entry name" value="Annexin_repeat"/>
</dbReference>
<sequence length="5259" mass="570974">MHEQFCNHQELVELKDSKKAVKEYNTIGCTVDRGRQFEALCLGAMGEAAKSELQSTLFARHSSTEQLYVNFDHQILEGGRVPAVARARVILDSAKTVLILEDKYKHHYNLLSYALVEYELTMANVPEFLFVCQSAASWHKTPSDPLSSHNVHQAADFDRLHIALLDERFECCVVTGESGLVLFAGIPQIGRSRFYREHVFARLGELQASERGRAMIVCEKLVQLAKIYSAATEIARAYLCFERSADLLNRAAKAQTGDPPFVHDFHGTVVSRVRSLGPGEALVLSRPSPLPGEKDDNARIHYVVYRNPVAPAGCDYSLAVCTMSTTQQRTAANGSGSVDGQAANLYVGENFWLRVPKSDLLDEATVGFTSSVGETAAMVLRVARAFASVDVVLRSVHAGTSCVVATGATDTHSRARFTAKTMSFITGEKYEVVVDKTEACRSQAGETTFTPMSRHVEVACRVHRCVGEVTVACRYAKAGTGHWSSALPMPDGIAFNVYHKRLGVPVAHGATRSDRHDTCVLSSSSGDAAGERGVHQSLFVGETYTIEVPATVQLQMAKKDFVVTSEGHVVSVVLARRVGRVMVHLLPGESDLPVPTSVMLQLKHRGLDQRVMPAFPVGADRAELHGEDTLLVGETYELSASANGAIIPTSTDFVVADGQVVQVQLPVERATAVVSLIFRAQPPPVPEAKSGSSSSVAYRAASIELPEGLVYEVRHKATERVVATGATRQRDVAPRVSLPSGYLFVGETYVLKVLAAFGLQASSCDFYVRSPEAQEVTLQVRRSTCGLGIAFKALEASTDHWAAGLPLPREVQFKLVHKASGTLVHEGSAGPTNRVSIPPELLYTGETYILQSLSGRHVLAARCEFVVTGASTASVVPSLVEGGGGASGGGVHYGGDSQEVVLAIDRAVGDVRLLLCSADDRPLPVGVPFTVSHTGLGCIVLEGRTSLSGMEVECDAWFVNQGALYVGEQYTFSVPKGRGFRMAAPKTFVVGEEQGKQEARKEARSTSRKETGKETLPASPGAPSSAGKEAVTTVVKLDLVRELASADVHLLSDKAGSSHWSEGLPLPTELSIYVRLAHDSRLVVGKKLIKLGGGEPQPRGDVTAHVTLASPEVEILAFQRYTLELQPTPQVLRSTAELQVGSSAETASATLLVSRACVPAIVVVLRSSVQRPGEALAGGSAQHGAQPAQALPVGLRVRVMHTALRHVVAETTTTESDLAVRCLLHVPDAFYVGEQYTATVESNFGVGGAMATFDVIDGMQAPVELVCSRRVSDVTARLFPLLPRPNHWSRVLSLPPQQLEVLHNSRLIASQNLAWARNATDLHLPISKSITPDGYAMGMADIFFGHTYTLRVLESASIQPLTVQLVAEESTQQINLPLRRRFYCATVTIKSKQQLPLPYGITVNVRHKETMTLVAAGKAGELELQTFEKDVEESEQRRSDGEQQASSALKRVAAFLADGNDIYFNGAGEAGLPTVEQAWSINHLDTRYKAQNWKTIDGIATILKEFDKIALEVHGETGPADHAPPGLAKHFGLDRTKDVQRLMDRLAELRAEACRQALILRGVSAERLFVSFKGRGGHIRTDFIPRSLHDASSLSLAVTQLLKAQSRPGALTFHSPAERSLQSVALSWTLDHTDTAIRLQNRANLEAVASTMLRYPMLHVEVGVTVETQSSGAAPQRLLEHFASSSSSARVSSGAANGGTASGTAVGSSGAQSAFEQLARARVNAVLGALQRLGVPPSRTFGSVLVGGAADAVTFSARTTAWRKSAENTEDYTSIGAAEAAREHRVYIGRDPRGGASYVAVHRPSSVSVRIEEPDALYPGERYIAETVAMPSLGVPHAKVEFKMPEHDEALELTVERPMGDVSLVLVDVRSKSSHWSAPLPMPGRARIRIRHKELGVVVPEREILAIAPTEPANKGGAALLRFSLKQMLYVGETYTLEVLETDEMLGTTREFIVEFVEQQIIEVPVSRTSRDVRVTLRLDQDDAEPTPVDRIRIDEAITIVAKHKALGLETSSGVTREGAALLPGADALYVGQTYVFEVGDLEGSSHVSARTTEITISAGKEPLQIQVPIGPSAGRVHLLLRDPLKDTQSPLANLPMPRIHFSIFPKPRTGRLKFSGTTDAQGRFTLEKGAQMYVGRSYTVEVSSEQNKRVVSNAIGEFTILKNDSFGDQTVRVDVHRALGDVTAIFTTVHAHSAHWASSLKLPAPFEYRIVHKKSGAVVHQETILRQPSHTVRQELPAKHRLFVEEAYYMEVGYQMRQSVAEATEMLRKKLHGRTVEFLEAGPQAVPDVATSWSLDLRDDALKVEANCAVIDTIVEVLNGFPALHLEVHVQTGRRHSVDALAAYYKMRDLPRLLDHLARNRASACVEALRKVGVGSHRLRATFRGGEAVDTVEFRLETPRSSRLGDPLSGLTPKRIDFTVASPALTGASQEVSMALEKATGDLNVLFRSAHPEPAHWSHFLRVPPGLRVVVRHTASDTRIVEGVVSSGDESKCVLLGSQPSRQLYCQEHYTLDLEGGSYFAPDPNALLLRAGVQDVVMRVTWATRMVRCYLSSADANVYRSAQAQEAYARIRAFLEKHDIIFDGAADSQVVKITQAWSIHHSDPQVRAANLATISGVAGILKAYPNLRIEVHGKTGAAESAPRRLADHFGKHPKHDVQELMDKLAMHRAQACLEALVHSGVPASQLYVSFRGRDGASTVDFIPEGTSSAPSLAGQPVQREMARLPAGIPFEVRLKAGGTVLHAGMTTKAEPEVLVPLPHKERLIVGQTYVFEAFAGPGTDPNLCEFTIDPDQVHDLDILEIRLPVRRAAAGALTVRCRHAVEEGHWSRKLPLPVAVSYHVLDHVGTVASMGQASGHTPTPLNTFGLIVGQAYRLRVPQTRQIVASELTDAFTMGRDDVDQPIVLSLRRQTAPVTLVVEASERASREGHWSAALPLPPLFDIVLVHAGLGEVVSEFLVEGETGRLCRRELDRSQLYVDEKYVVQLGCSSRVQLDRASAQLGALLKSRAIRFASAADKGLRAIEEAWSVDHPDQTLKAQNHNLLDEIARILGEHPGVALEVHGESARLDEAPDALARYYKRRPKEDAQLLSMHLARNRSEACVRALVARNKTLEKRLSVCRARTGKPQTEFVPSALLGLSGTGFQPTVVEFKVAANTELMTTRSQEVRVSVERQTGDVLIKLVNARAETGHWSSALAVASGVPISIRHKKLNLEVLRETVFDGELLLKGTDLFYVHEVYTVHVAATIRTEEAVAELTVFGGTSTTLKIPIHRPSRRVELFLASEQLNDVTVQSAARAREQITRYLIDHDIFFNGAADPLTQSSPLGVAQAWNIEHLEPKKRDENGKILDTIAAIMKQHKEIALEIAGSTTKQTSAEALGNYFRLHPTDDVTKCLDLLARQRGDACFEALVRRGVEAARMWVTSHPQGEAMKVDFIPHASSIKDRYSPLPAGVPFRLLHQRQSDGGLRAALSEMRSFTERNVVEFNGAGEQLADVQQAWSVQHLDRRRTQLNLQTLQGVAAILQKFPEVYLEVRGETGGADAAPRQLASYLSMDRIKQVGPIMDKLAEMRAKACIGTLVQLGIRRERLLPSFNGNSKHLRVEFLPRSMRPYAPLDEGPVPELALVFEGVTQAAGQKVQCPLPPNTALHVDETYVLQVRPVRLPSEPDLVLDERRAVRVNDPRSETGASHFQCVYRSFSIKAESKPEDVCVEQLIAPRVRRGTIKVTAADARYGKGDWTEALQLPGSIPFHVYRVIETPAEGAAQPAADQPAAGQPAAREAAGAIAGMQPLNMSPSPAAAKAAPDRDLAAAPVYEGTLHPTRPGRSGAVFHADKLEPGVLYELRVLATSVTKPASVRFVESAQAVEVGVRLERAMCDVKVYWAWPTNAWYANMELPAAVPYQLYHLGLKREVQRGMLRHTARAALTAQQQLVEADTRIRTRIKSEVLSFHSAADESLGAIEHSWSLDYEGDDTKRQRNHELLDELARLLLESPEVALQAEEYRVVFNGASEDATKSSSRGLAQSWSIEHLNQEKQLRNLATLEGIASIMLRHPEASLEVHGQTTYPEEGRADEDLAALFKLRATEDCNAVMDLLAKKRATACLEHLVSLGVPRRNLYLTYRGGQGHSRVDFRPQQGGKVGRHVTDDVLTIFRTYDKDSSGSIDLDELSTALSDLKLSASSREIVEIMQRYDADQSGTLELTEFGQLVHDLRRFQAKQAVSKHQAELHRSYGMLETALPASERFELRVAAPGATPGKAASVEQFDPAGQPCIFETKAAPSASKEDPNHMAMVSMLLAPLSQAITLRVEVAPLANTGGKHWAAGLATLDNIRYEVRHTRLDLPVLSGTLAAPSTAPLPHVGHLFIGEEYTVHTLGGALFEASTTFKVGAAPLEVPLRGTLREASLTVRFESAIKDKVLPPSIPYAIRSARMAPGAKPLIEATTVASGKAIVEEPVRTPSAGGFVMHDEYIVEVRGAEREGAIVSTSLRFFANEPNTLVKVVLHERGPEAGLRLRWLGPEKPAQYRSSGDGDDLQPSSFEEVLDELPFKILRKSSGQMLLALRKGKGAAPTEVGDKAGEHAIFQGDEITIVTEPSNGWASSTKTLVVPYTKRVDGEGIVALRPSLSVAEWARGLPPPPGLGFVIAREDPLNVGGYGYSVGGYVPPPPPSAIVASGFLDASGRARLDERQLQPGAPHRVHLAYAAPPAAGGYGGYASAPPPLVPLMADGLGPAEPASASFIPPLGMNEELPLELRRCTRDLRVVALAAASINPRGDPIAVRVQLRHERMSQVVIAEGDTGAGGAGSAGDGGYGGYGIGAMGGINGCVLRGAIYVAITSAPMMTPNVVPAPVPGARWYDERPAAEGAERRAEEDARRMQEALGKKDQGKILALLRGKSVAELQLMRRAYSRTYARELSELIGKRSELEGLLLLTKPEHDMHTLKTALLLTKPELDMRTLKAALEASSSSKKDVKAAATTSILELLCTSLPSSLLELQEEWRRTERVELLGVLRRQLDTPEERRLGAHESALPLLLVLLERADEAARGAGIGGTQIVHDVFRALDKVPPGQSDLLKTRLFPLLAGLGRIALADLARDYRRRYECDILDEVGTHLRGPLSRAVRLLLTPTETYYARKLHAAFHGVAKTPELLAFGLVHLVKKDETLVSVVGARFGRDLSGIATQYHSQYQTSLVEAIIAKTTGDMRKGVYGAGQQMQPPAYGGATSQGVYGAGQQMQPPAYGGATSQGVYGTGQQMQPPAYGAVDAPYD</sequence>
<dbReference type="InterPro" id="IPR018247">
    <property type="entry name" value="EF_Hand_1_Ca_BS"/>
</dbReference>
<dbReference type="InterPro" id="IPR002048">
    <property type="entry name" value="EF_hand_dom"/>
</dbReference>
<comment type="similarity">
    <text evidence="1">Belongs to the annexin family.</text>
</comment>
<evidence type="ECO:0000259" key="6">
    <source>
        <dbReference type="PROSITE" id="PS50222"/>
    </source>
</evidence>
<dbReference type="GO" id="GO:0005886">
    <property type="term" value="C:plasma membrane"/>
    <property type="evidence" value="ECO:0007669"/>
    <property type="project" value="TreeGrafter"/>
</dbReference>